<gene>
    <name evidence="1" type="ORF">BFS16_09685</name>
</gene>
<sequence>MIASKLQRIKLNVNNIRAYHQYMEICKDVIKSSSAKLDKTFEKLLLEILLLYMVIQDKIRLVLEKGKNMFLQSASIFNRKSLVWFRDSERG</sequence>
<evidence type="ECO:0000313" key="2">
    <source>
        <dbReference type="Proteomes" id="UP000236634"/>
    </source>
</evidence>
<dbReference type="AlphaFoldDB" id="A0A2K0XF86"/>
<evidence type="ECO:0000313" key="1">
    <source>
        <dbReference type="EMBL" id="PNP93183.1"/>
    </source>
</evidence>
<dbReference type="EMBL" id="NBAX01000008">
    <property type="protein sequence ID" value="PNP93183.1"/>
    <property type="molecule type" value="Genomic_DNA"/>
</dbReference>
<reference evidence="1 2" key="1">
    <citation type="submission" date="2017-03" db="EMBL/GenBank/DDBJ databases">
        <authorList>
            <person name="Afonso C.L."/>
            <person name="Miller P.J."/>
            <person name="Scott M.A."/>
            <person name="Spackman E."/>
            <person name="Goraichik I."/>
            <person name="Dimitrov K.M."/>
            <person name="Suarez D.L."/>
            <person name="Swayne D.E."/>
        </authorList>
    </citation>
    <scope>NUCLEOTIDE SEQUENCE [LARGE SCALE GENOMIC DNA]</scope>
    <source>
        <strain evidence="1 2">DNF00076</strain>
    </source>
</reference>
<protein>
    <submittedName>
        <fullName evidence="1">Uncharacterized protein</fullName>
    </submittedName>
</protein>
<name>A0A2K0XF86_9BACT</name>
<proteinExistence type="predicted"/>
<comment type="caution">
    <text evidence="1">The sequence shown here is derived from an EMBL/GenBank/DDBJ whole genome shotgun (WGS) entry which is preliminary data.</text>
</comment>
<accession>A0A2K0XF86</accession>
<organism evidence="1 2">
    <name type="scientific">Hoylesella timonensis</name>
    <dbReference type="NCBI Taxonomy" id="386414"/>
    <lineage>
        <taxon>Bacteria</taxon>
        <taxon>Pseudomonadati</taxon>
        <taxon>Bacteroidota</taxon>
        <taxon>Bacteroidia</taxon>
        <taxon>Bacteroidales</taxon>
        <taxon>Prevotellaceae</taxon>
        <taxon>Hoylesella</taxon>
    </lineage>
</organism>
<dbReference type="Proteomes" id="UP000236634">
    <property type="component" value="Unassembled WGS sequence"/>
</dbReference>